<name>A0A4Y7K6R0_PAPSO</name>
<dbReference type="EMBL" id="CM010720">
    <property type="protein sequence ID" value="RZC67901.1"/>
    <property type="molecule type" value="Genomic_DNA"/>
</dbReference>
<dbReference type="GO" id="GO:0009654">
    <property type="term" value="C:photosystem II oxygen evolving complex"/>
    <property type="evidence" value="ECO:0007669"/>
    <property type="project" value="InterPro"/>
</dbReference>
<dbReference type="Pfam" id="PF04725">
    <property type="entry name" value="PsbR"/>
    <property type="match status" value="1"/>
</dbReference>
<dbReference type="GO" id="GO:0009535">
    <property type="term" value="C:chloroplast thylakoid membrane"/>
    <property type="evidence" value="ECO:0007669"/>
    <property type="project" value="UniProtKB-SubCell"/>
</dbReference>
<keyword evidence="14" id="KW-1185">Reference proteome</keyword>
<reference evidence="13 14" key="1">
    <citation type="journal article" date="2018" name="Science">
        <title>The opium poppy genome and morphinan production.</title>
        <authorList>
            <person name="Guo L."/>
            <person name="Winzer T."/>
            <person name="Yang X."/>
            <person name="Li Y."/>
            <person name="Ning Z."/>
            <person name="He Z."/>
            <person name="Teodor R."/>
            <person name="Lu Y."/>
            <person name="Bowser T.A."/>
            <person name="Graham I.A."/>
            <person name="Ye K."/>
        </authorList>
    </citation>
    <scope>NUCLEOTIDE SEQUENCE [LARGE SCALE GENOMIC DNA]</scope>
    <source>
        <strain evidence="14">cv. HN1</strain>
        <tissue evidence="13">Leaves</tissue>
    </source>
</reference>
<keyword evidence="9" id="KW-0793">Thylakoid</keyword>
<keyword evidence="6" id="KW-0602">Photosynthesis</keyword>
<evidence type="ECO:0000256" key="10">
    <source>
        <dbReference type="ARBA" id="ARBA00023136"/>
    </source>
</evidence>
<sequence length="113" mass="12636">MASSIHSLKQSQNLILGKLQDRSAISSHFNEPSERWVAQVAPDFNRNTRIVGTDGGMSLKDGIHASGRKPTGKGGYQYSDKCGGNIDGYSSINQYEETKFREEGLWELKWQDQ</sequence>
<keyword evidence="8" id="KW-0809">Transit peptide</keyword>
<dbReference type="PANTHER" id="PTHR34369:SF7">
    <property type="entry name" value="PHOTOSYSTEM II 10 KDA POLYPEPTIDE, CHLOROPLASTIC"/>
    <property type="match status" value="1"/>
</dbReference>
<comment type="subcellular location">
    <subcellularLocation>
        <location evidence="2">Plastid</location>
        <location evidence="2">Chloroplast thylakoid membrane</location>
    </subcellularLocation>
</comment>
<dbReference type="Proteomes" id="UP000316621">
    <property type="component" value="Chromosome 6"/>
</dbReference>
<evidence type="ECO:0000256" key="1">
    <source>
        <dbReference type="ARBA" id="ARBA00002966"/>
    </source>
</evidence>
<proteinExistence type="inferred from homology"/>
<evidence type="ECO:0000256" key="7">
    <source>
        <dbReference type="ARBA" id="ARBA00022640"/>
    </source>
</evidence>
<evidence type="ECO:0000256" key="5">
    <source>
        <dbReference type="ARBA" id="ARBA00022528"/>
    </source>
</evidence>
<accession>A0A4Y7K6R0</accession>
<dbReference type="GO" id="GO:0015979">
    <property type="term" value="P:photosynthesis"/>
    <property type="evidence" value="ECO:0007669"/>
    <property type="project" value="UniProtKB-KW"/>
</dbReference>
<evidence type="ECO:0000313" key="14">
    <source>
        <dbReference type="Proteomes" id="UP000316621"/>
    </source>
</evidence>
<evidence type="ECO:0000256" key="12">
    <source>
        <dbReference type="SAM" id="MobiDB-lite"/>
    </source>
</evidence>
<keyword evidence="11" id="KW-0604">Photosystem II</keyword>
<evidence type="ECO:0000256" key="11">
    <source>
        <dbReference type="ARBA" id="ARBA00023276"/>
    </source>
</evidence>
<evidence type="ECO:0000256" key="6">
    <source>
        <dbReference type="ARBA" id="ARBA00022531"/>
    </source>
</evidence>
<keyword evidence="10" id="KW-0472">Membrane</keyword>
<dbReference type="InterPro" id="IPR006814">
    <property type="entry name" value="PSII_PsbR"/>
</dbReference>
<feature type="region of interest" description="Disordered" evidence="12">
    <location>
        <begin position="51"/>
        <end position="77"/>
    </location>
</feature>
<keyword evidence="5" id="KW-0150">Chloroplast</keyword>
<gene>
    <name evidence="13" type="ORF">C5167_011575</name>
</gene>
<evidence type="ECO:0000313" key="13">
    <source>
        <dbReference type="EMBL" id="RZC67901.1"/>
    </source>
</evidence>
<comment type="similarity">
    <text evidence="3">Belongs to the psbR family.</text>
</comment>
<evidence type="ECO:0000256" key="8">
    <source>
        <dbReference type="ARBA" id="ARBA00022946"/>
    </source>
</evidence>
<evidence type="ECO:0000256" key="3">
    <source>
        <dbReference type="ARBA" id="ARBA00006659"/>
    </source>
</evidence>
<dbReference type="Gramene" id="RZC67901">
    <property type="protein sequence ID" value="RZC67901"/>
    <property type="gene ID" value="C5167_011575"/>
</dbReference>
<organism evidence="13 14">
    <name type="scientific">Papaver somniferum</name>
    <name type="common">Opium poppy</name>
    <dbReference type="NCBI Taxonomy" id="3469"/>
    <lineage>
        <taxon>Eukaryota</taxon>
        <taxon>Viridiplantae</taxon>
        <taxon>Streptophyta</taxon>
        <taxon>Embryophyta</taxon>
        <taxon>Tracheophyta</taxon>
        <taxon>Spermatophyta</taxon>
        <taxon>Magnoliopsida</taxon>
        <taxon>Ranunculales</taxon>
        <taxon>Papaveraceae</taxon>
        <taxon>Papaveroideae</taxon>
        <taxon>Papaver</taxon>
    </lineage>
</organism>
<evidence type="ECO:0000256" key="2">
    <source>
        <dbReference type="ARBA" id="ARBA00004334"/>
    </source>
</evidence>
<keyword evidence="7" id="KW-0934">Plastid</keyword>
<evidence type="ECO:0000256" key="4">
    <source>
        <dbReference type="ARBA" id="ARBA00018725"/>
    </source>
</evidence>
<dbReference type="PANTHER" id="PTHR34369">
    <property type="entry name" value="PHOTOSYSTEM II 10 KDA POLYPEPTIDE, CHLOROPLASTIC"/>
    <property type="match status" value="1"/>
</dbReference>
<protein>
    <recommendedName>
        <fullName evidence="4">Photosystem II 10 kDa polypeptide, chloroplastic</fullName>
    </recommendedName>
</protein>
<dbReference type="AlphaFoldDB" id="A0A4Y7K6R0"/>
<evidence type="ECO:0000256" key="9">
    <source>
        <dbReference type="ARBA" id="ARBA00023078"/>
    </source>
</evidence>
<comment type="function">
    <text evidence="1">Associated with the oxygen-evolving complex of photosystem II.</text>
</comment>